<evidence type="ECO:0000313" key="1">
    <source>
        <dbReference type="EMBL" id="AYL94584.1"/>
    </source>
</evidence>
<dbReference type="EMBL" id="CP032869">
    <property type="protein sequence ID" value="AYL94584.1"/>
    <property type="molecule type" value="Genomic_DNA"/>
</dbReference>
<sequence>MDLEISKPEIISLRDFEMPPMVYKYRDWNNDSHKKIITQREVYFAAPNQFEDELDCKNPTRWDLLTEEDILNKFYRDSQYKNPQYTIEQHMEYAIYWSNNTQVRNKDFIAQMQQESFNQYCERTGVLSLTEYPCETRMWEKYSSMYTGFCIGFDTKLMLPQICNSGGKVIYHDELPIIHPFPKHSYINQALLQVFNKHNKWSFEKEYRAFKFRLNPFTKAERISVIHPDAVKEIILGFKISKENEDSLLSSIPSELNHVKIKKAFLQNDRVVVENYLKN</sequence>
<gene>
    <name evidence="1" type="ORF">HYN43_004405</name>
</gene>
<dbReference type="InterPro" id="IPR021352">
    <property type="entry name" value="DUF2971"/>
</dbReference>
<reference evidence="1 2" key="1">
    <citation type="submission" date="2018-10" db="EMBL/GenBank/DDBJ databases">
        <title>Genome sequencing of Mucilaginibacter sp. HYN0043.</title>
        <authorList>
            <person name="Kim M."/>
            <person name="Yi H."/>
        </authorList>
    </citation>
    <scope>NUCLEOTIDE SEQUENCE [LARGE SCALE GENOMIC DNA]</scope>
    <source>
        <strain evidence="1 2">HYN0043</strain>
    </source>
</reference>
<keyword evidence="2" id="KW-1185">Reference proteome</keyword>
<dbReference type="AlphaFoldDB" id="A0A494VJU0"/>
<proteinExistence type="predicted"/>
<protein>
    <submittedName>
        <fullName evidence="1">DUF2971 domain-containing protein</fullName>
    </submittedName>
</protein>
<organism evidence="1 2">
    <name type="scientific">Mucilaginibacter celer</name>
    <dbReference type="NCBI Taxonomy" id="2305508"/>
    <lineage>
        <taxon>Bacteria</taxon>
        <taxon>Pseudomonadati</taxon>
        <taxon>Bacteroidota</taxon>
        <taxon>Sphingobacteriia</taxon>
        <taxon>Sphingobacteriales</taxon>
        <taxon>Sphingobacteriaceae</taxon>
        <taxon>Mucilaginibacter</taxon>
    </lineage>
</organism>
<evidence type="ECO:0000313" key="2">
    <source>
        <dbReference type="Proteomes" id="UP000270046"/>
    </source>
</evidence>
<dbReference type="RefSeq" id="WP_119408299.1">
    <property type="nucleotide sequence ID" value="NZ_CP032869.1"/>
</dbReference>
<accession>A0A494VJU0</accession>
<name>A0A494VJU0_9SPHI</name>
<dbReference type="Proteomes" id="UP000270046">
    <property type="component" value="Chromosome"/>
</dbReference>
<dbReference type="OrthoDB" id="190848at2"/>
<dbReference type="KEGG" id="muh:HYN43_004405"/>
<dbReference type="Pfam" id="PF11185">
    <property type="entry name" value="DUF2971"/>
    <property type="match status" value="1"/>
</dbReference>